<dbReference type="EMBL" id="REGN01002798">
    <property type="protein sequence ID" value="RNA26127.1"/>
    <property type="molecule type" value="Genomic_DNA"/>
</dbReference>
<organism evidence="1 2">
    <name type="scientific">Brachionus plicatilis</name>
    <name type="common">Marine rotifer</name>
    <name type="synonym">Brachionus muelleri</name>
    <dbReference type="NCBI Taxonomy" id="10195"/>
    <lineage>
        <taxon>Eukaryota</taxon>
        <taxon>Metazoa</taxon>
        <taxon>Spiralia</taxon>
        <taxon>Gnathifera</taxon>
        <taxon>Rotifera</taxon>
        <taxon>Eurotatoria</taxon>
        <taxon>Monogononta</taxon>
        <taxon>Pseudotrocha</taxon>
        <taxon>Ploima</taxon>
        <taxon>Brachionidae</taxon>
        <taxon>Brachionus</taxon>
    </lineage>
</organism>
<proteinExistence type="predicted"/>
<sequence>MNLLLKKIIRSNKLKPKTGILIKFKIFKSTKKYRKNIIFESFYLKILKYYAMILCLNKN</sequence>
<name>A0A3M7RS15_BRAPC</name>
<evidence type="ECO:0000313" key="2">
    <source>
        <dbReference type="Proteomes" id="UP000276133"/>
    </source>
</evidence>
<dbReference type="AlphaFoldDB" id="A0A3M7RS15"/>
<protein>
    <submittedName>
        <fullName evidence="1">Uncharacterized protein</fullName>
    </submittedName>
</protein>
<accession>A0A3M7RS15</accession>
<reference evidence="1 2" key="1">
    <citation type="journal article" date="2018" name="Sci. Rep.">
        <title>Genomic signatures of local adaptation to the degree of environmental predictability in rotifers.</title>
        <authorList>
            <person name="Franch-Gras L."/>
            <person name="Hahn C."/>
            <person name="Garcia-Roger E.M."/>
            <person name="Carmona M.J."/>
            <person name="Serra M."/>
            <person name="Gomez A."/>
        </authorList>
    </citation>
    <scope>NUCLEOTIDE SEQUENCE [LARGE SCALE GENOMIC DNA]</scope>
    <source>
        <strain evidence="1">HYR1</strain>
    </source>
</reference>
<evidence type="ECO:0000313" key="1">
    <source>
        <dbReference type="EMBL" id="RNA26127.1"/>
    </source>
</evidence>
<gene>
    <name evidence="1" type="ORF">BpHYR1_008374</name>
</gene>
<keyword evidence="2" id="KW-1185">Reference proteome</keyword>
<comment type="caution">
    <text evidence="1">The sequence shown here is derived from an EMBL/GenBank/DDBJ whole genome shotgun (WGS) entry which is preliminary data.</text>
</comment>
<dbReference type="Proteomes" id="UP000276133">
    <property type="component" value="Unassembled WGS sequence"/>
</dbReference>